<proteinExistence type="predicted"/>
<organism evidence="1">
    <name type="scientific">Ralstonia solanacearum</name>
    <name type="common">Pseudomonas solanacearum</name>
    <dbReference type="NCBI Taxonomy" id="305"/>
    <lineage>
        <taxon>Bacteria</taxon>
        <taxon>Pseudomonadati</taxon>
        <taxon>Pseudomonadota</taxon>
        <taxon>Betaproteobacteria</taxon>
        <taxon>Burkholderiales</taxon>
        <taxon>Burkholderiaceae</taxon>
        <taxon>Ralstonia</taxon>
        <taxon>Ralstonia solanacearum species complex</taxon>
    </lineage>
</organism>
<evidence type="ECO:0000313" key="1">
    <source>
        <dbReference type="EMBL" id="CUV32236.1"/>
    </source>
</evidence>
<accession>A0A0S4VDK1</accession>
<reference evidence="1" key="1">
    <citation type="submission" date="2015-10" db="EMBL/GenBank/DDBJ databases">
        <authorList>
            <person name="Gilbert D.G."/>
        </authorList>
    </citation>
    <scope>NUCLEOTIDE SEQUENCE</scope>
    <source>
        <strain evidence="1">Phyl III-seqv23</strain>
    </source>
</reference>
<sequence length="53" mass="5964">MDGVMFMHSSRLQAMRSVLDDGASVGDIRRITSHFSFDADAAWVERNLSLIHI</sequence>
<name>A0A0S4VDK1_RALSL</name>
<dbReference type="EMBL" id="LN899824">
    <property type="protein sequence ID" value="CUV32236.1"/>
    <property type="molecule type" value="Genomic_DNA"/>
</dbReference>
<protein>
    <submittedName>
        <fullName evidence="1">Uncharacterized protein</fullName>
    </submittedName>
</protein>
<gene>
    <name evidence="1" type="ORF">RUN1985_v1_2450001</name>
</gene>
<dbReference type="AlphaFoldDB" id="A0A0S4VDK1"/>